<dbReference type="Gene3D" id="2.30.42.10">
    <property type="match status" value="1"/>
</dbReference>
<dbReference type="WBParaSite" id="HDID_0000949901-mRNA-1">
    <property type="protein sequence ID" value="HDID_0000949901-mRNA-1"/>
    <property type="gene ID" value="HDID_0000949901"/>
</dbReference>
<evidence type="ECO:0000313" key="6">
    <source>
        <dbReference type="EMBL" id="VDL61871.1"/>
    </source>
</evidence>
<feature type="region of interest" description="Disordered" evidence="3">
    <location>
        <begin position="1"/>
        <end position="101"/>
    </location>
</feature>
<feature type="region of interest" description="Disordered" evidence="3">
    <location>
        <begin position="1101"/>
        <end position="1152"/>
    </location>
</feature>
<feature type="domain" description="C2" evidence="4">
    <location>
        <begin position="1133"/>
        <end position="1288"/>
    </location>
</feature>
<dbReference type="GO" id="GO:0042734">
    <property type="term" value="C:presynaptic membrane"/>
    <property type="evidence" value="ECO:0007669"/>
    <property type="project" value="TreeGrafter"/>
</dbReference>
<feature type="compositionally biased region" description="Low complexity" evidence="3">
    <location>
        <begin position="432"/>
        <end position="451"/>
    </location>
</feature>
<accession>A0A158QFU5</accession>
<feature type="compositionally biased region" description="Low complexity" evidence="3">
    <location>
        <begin position="87"/>
        <end position="98"/>
    </location>
</feature>
<feature type="compositionally biased region" description="Polar residues" evidence="3">
    <location>
        <begin position="1101"/>
        <end position="1110"/>
    </location>
</feature>
<feature type="region of interest" description="Disordered" evidence="3">
    <location>
        <begin position="413"/>
        <end position="451"/>
    </location>
</feature>
<dbReference type="PROSITE" id="PS50106">
    <property type="entry name" value="PDZ"/>
    <property type="match status" value="1"/>
</dbReference>
<dbReference type="GO" id="GO:0042391">
    <property type="term" value="P:regulation of membrane potential"/>
    <property type="evidence" value="ECO:0007669"/>
    <property type="project" value="TreeGrafter"/>
</dbReference>
<dbReference type="InterPro" id="IPR035892">
    <property type="entry name" value="C2_domain_sf"/>
</dbReference>
<evidence type="ECO:0000256" key="3">
    <source>
        <dbReference type="SAM" id="MobiDB-lite"/>
    </source>
</evidence>
<feature type="compositionally biased region" description="Basic and acidic residues" evidence="3">
    <location>
        <begin position="1"/>
        <end position="16"/>
    </location>
</feature>
<dbReference type="SMART" id="SM00239">
    <property type="entry name" value="C2"/>
    <property type="match status" value="1"/>
</dbReference>
<dbReference type="PANTHER" id="PTHR12157">
    <property type="entry name" value="REGULATING SYNAPTIC MEMBRANE EXOCYTOSIS PROTEIN"/>
    <property type="match status" value="1"/>
</dbReference>
<evidence type="ECO:0000259" key="4">
    <source>
        <dbReference type="PROSITE" id="PS50004"/>
    </source>
</evidence>
<reference evidence="6 7" key="2">
    <citation type="submission" date="2018-11" db="EMBL/GenBank/DDBJ databases">
        <authorList>
            <consortium name="Pathogen Informatics"/>
        </authorList>
    </citation>
    <scope>NUCLEOTIDE SEQUENCE [LARGE SCALE GENOMIC DNA]</scope>
</reference>
<dbReference type="GO" id="GO:0031267">
    <property type="term" value="F:small GTPase binding"/>
    <property type="evidence" value="ECO:0007669"/>
    <property type="project" value="InterPro"/>
</dbReference>
<feature type="compositionally biased region" description="Polar residues" evidence="3">
    <location>
        <begin position="1116"/>
        <end position="1146"/>
    </location>
</feature>
<dbReference type="SUPFAM" id="SSF50156">
    <property type="entry name" value="PDZ domain-like"/>
    <property type="match status" value="1"/>
</dbReference>
<dbReference type="GO" id="GO:0044325">
    <property type="term" value="F:transmembrane transporter binding"/>
    <property type="evidence" value="ECO:0007669"/>
    <property type="project" value="TreeGrafter"/>
</dbReference>
<keyword evidence="1" id="KW-0770">Synapse</keyword>
<dbReference type="InterPro" id="IPR001478">
    <property type="entry name" value="PDZ"/>
</dbReference>
<feature type="domain" description="PDZ" evidence="5">
    <location>
        <begin position="914"/>
        <end position="1002"/>
    </location>
</feature>
<dbReference type="SMART" id="SM00228">
    <property type="entry name" value="PDZ"/>
    <property type="match status" value="1"/>
</dbReference>
<name>A0A158QFU5_HYMDI</name>
<dbReference type="SUPFAM" id="SSF49562">
    <property type="entry name" value="C2 domain (Calcium/lipid-binding domain, CaLB)"/>
    <property type="match status" value="1"/>
</dbReference>
<dbReference type="STRING" id="6216.A0A158QFU5"/>
<evidence type="ECO:0000256" key="1">
    <source>
        <dbReference type="ARBA" id="ARBA00023018"/>
    </source>
</evidence>
<dbReference type="EMBL" id="UYSG01011304">
    <property type="protein sequence ID" value="VDL61871.1"/>
    <property type="molecule type" value="Genomic_DNA"/>
</dbReference>
<feature type="compositionally biased region" description="Polar residues" evidence="3">
    <location>
        <begin position="1175"/>
        <end position="1184"/>
    </location>
</feature>
<feature type="region of interest" description="Disordered" evidence="3">
    <location>
        <begin position="326"/>
        <end position="370"/>
    </location>
</feature>
<dbReference type="OrthoDB" id="270970at2759"/>
<dbReference type="InterPro" id="IPR039032">
    <property type="entry name" value="Rim-like"/>
</dbReference>
<sequence>MTPKTLEHEEIIRESESGEISEADTWTSSLSTRDGETDMNAVTGYRSQGGEAAQPIANEQSREADGKGDLSIQPDDSSPSHRSKVITTPSSPSPTTHYPSEEGRNVLLLPNALDHHSSRVTQPFLLQNLHVDSVAVATSEEEPLSLFTEPVRSQSVDHLPILLLDSPVSDTRSNRSGVIGSCLWSVLCRSKSRQFDRAIRTLTERTEDSASFLESTDTLLALLQSESEPSKASRRRVVATTRRLRLTQICDTTIEEHEEQCSTLPSAEHEQHIEFTTAQHLFSSLTYENPLLLDMTTTLRAKRSQSYVAPGEFDSSYARQQQLHAHPRLPDVPPHGNASAYTKHRSFTMSSMPRNSTSSQRYGESDGYFSSMWSPPPDKSISAGLSPKHARIRSGQFDPRALSSRDNIALSSSGFTMRQSAPNGSYQRVNRYSGSMMDDYGSGDSGGSNSSYRKRLLEQRKHGKTPNSARLSGEVSIMRAGYENAMANRSSTLPYKRRGSWHVDRESNFSTLDWNSSRNQWSRSRWRSFSPERLVVDTTHEGGPPALASETRSLRFQSLHNKHLRELTKSTEQLSTGFLDNYRGIETSFDTLRAKLDAASSQGSGFCRQASADRLFGRDPTAEQLRRQCEREHRRLLKSLMSDSWEKGINRQAKPPQQYFNQNPGVVLPVQEATLLTAPRTTNPLTNPNLEKLLRNPTLMQLLANHTAQTHQASDQSSLADQVTLAAVAGAAAATAMANFTNPSNEQSSYSNLPVQTTSTGDEYDWNDPETLMAAYTALAEASGGEKAFLEQLSPELAATLVHYREQLSEKLSANDGGKVSTISNAAISTASSTGVMTSGNNNAVFSDGGNNQSGVTLEDVSRHTGVDKDVVVPNGRLKLSTTSTNDVSGRMRNNSDLTPTKIQRRSYDFPTKRLLLMRSSKGNGFGLKIVGGRQRPDGRLGSYVEQIHSGETLGYLHGEISEGDEVIEWNGIPLIGKGTAEVQSIVDTPADEVELLVRINPSEGLRHSQEFPHHTCSRRSPCTADAHRYQTPKLCPSHNPNPHLHESLHGGSGSISSCVHQQHTCQQSQQGPRGPPMHICEVHPMGPACIHKQQQQHVCRSADWPSTDTRGPYSQRGTMDQQTPNSPQSERNASEASASPTTRVDSFSHRQQRHVVPTVNVAEYDVAGDRSAPDTISHNSGGQTIDDGNFATDEENSELYGEIESDSFFSFLCSMDLNRQIKYITNTLEPEWQQTVVFMNCLKRTLKKRVLEVTVWDFDRLKMNDFMGQAIIHLGSKETLDGQPHWYRLHGLQDIVIPGYRQPGTRSVAPPITQNDQIKTIKVIYSNF</sequence>
<feature type="region of interest" description="Disordered" evidence="3">
    <location>
        <begin position="1172"/>
        <end position="1192"/>
    </location>
</feature>
<dbReference type="GO" id="GO:0048791">
    <property type="term" value="P:calcium ion-regulated exocytosis of neurotransmitter"/>
    <property type="evidence" value="ECO:0007669"/>
    <property type="project" value="TreeGrafter"/>
</dbReference>
<evidence type="ECO:0000259" key="5">
    <source>
        <dbReference type="PROSITE" id="PS50106"/>
    </source>
</evidence>
<dbReference type="GO" id="GO:0048167">
    <property type="term" value="P:regulation of synaptic plasticity"/>
    <property type="evidence" value="ECO:0007669"/>
    <property type="project" value="TreeGrafter"/>
</dbReference>
<feature type="compositionally biased region" description="Polar residues" evidence="3">
    <location>
        <begin position="347"/>
        <end position="362"/>
    </location>
</feature>
<proteinExistence type="predicted"/>
<gene>
    <name evidence="6" type="ORF">HDID_LOCUS9497</name>
</gene>
<comment type="subcellular location">
    <subcellularLocation>
        <location evidence="2">Synapse</location>
    </subcellularLocation>
</comment>
<dbReference type="Gene3D" id="2.60.40.150">
    <property type="entry name" value="C2 domain"/>
    <property type="match status" value="1"/>
</dbReference>
<dbReference type="GO" id="GO:0050806">
    <property type="term" value="P:positive regulation of synaptic transmission"/>
    <property type="evidence" value="ECO:0007669"/>
    <property type="project" value="TreeGrafter"/>
</dbReference>
<reference evidence="8" key="1">
    <citation type="submission" date="2016-04" db="UniProtKB">
        <authorList>
            <consortium name="WormBaseParasite"/>
        </authorList>
    </citation>
    <scope>IDENTIFICATION</scope>
</reference>
<dbReference type="GO" id="GO:0048788">
    <property type="term" value="C:cytoskeleton of presynaptic active zone"/>
    <property type="evidence" value="ECO:0007669"/>
    <property type="project" value="TreeGrafter"/>
</dbReference>
<dbReference type="Proteomes" id="UP000274504">
    <property type="component" value="Unassembled WGS sequence"/>
</dbReference>
<dbReference type="PROSITE" id="PS50004">
    <property type="entry name" value="C2"/>
    <property type="match status" value="1"/>
</dbReference>
<dbReference type="PANTHER" id="PTHR12157:SF25">
    <property type="entry name" value="REGULATING SYNAPTIC MEMBRANE EXOCYTOSIS PROTEIN 3"/>
    <property type="match status" value="1"/>
</dbReference>
<dbReference type="Pfam" id="PF00595">
    <property type="entry name" value="PDZ"/>
    <property type="match status" value="1"/>
</dbReference>
<evidence type="ECO:0000313" key="7">
    <source>
        <dbReference type="Proteomes" id="UP000274504"/>
    </source>
</evidence>
<evidence type="ECO:0000256" key="2">
    <source>
        <dbReference type="ARBA" id="ARBA00034103"/>
    </source>
</evidence>
<organism evidence="8">
    <name type="scientific">Hymenolepis diminuta</name>
    <name type="common">Rat tapeworm</name>
    <dbReference type="NCBI Taxonomy" id="6216"/>
    <lineage>
        <taxon>Eukaryota</taxon>
        <taxon>Metazoa</taxon>
        <taxon>Spiralia</taxon>
        <taxon>Lophotrochozoa</taxon>
        <taxon>Platyhelminthes</taxon>
        <taxon>Cestoda</taxon>
        <taxon>Eucestoda</taxon>
        <taxon>Cyclophyllidea</taxon>
        <taxon>Hymenolepididae</taxon>
        <taxon>Hymenolepis</taxon>
    </lineage>
</organism>
<feature type="compositionally biased region" description="Polar residues" evidence="3">
    <location>
        <begin position="413"/>
        <end position="430"/>
    </location>
</feature>
<feature type="region of interest" description="Disordered" evidence="3">
    <location>
        <begin position="1034"/>
        <end position="1058"/>
    </location>
</feature>
<dbReference type="InterPro" id="IPR036034">
    <property type="entry name" value="PDZ_sf"/>
</dbReference>
<dbReference type="InterPro" id="IPR000008">
    <property type="entry name" value="C2_dom"/>
</dbReference>
<dbReference type="Pfam" id="PF00168">
    <property type="entry name" value="C2"/>
    <property type="match status" value="1"/>
</dbReference>
<evidence type="ECO:0000313" key="8">
    <source>
        <dbReference type="WBParaSite" id="HDID_0000949901-mRNA-1"/>
    </source>
</evidence>
<protein>
    <submittedName>
        <fullName evidence="8">PDZ domain-containing protein</fullName>
    </submittedName>
</protein>
<dbReference type="GO" id="GO:2000300">
    <property type="term" value="P:regulation of synaptic vesicle exocytosis"/>
    <property type="evidence" value="ECO:0007669"/>
    <property type="project" value="TreeGrafter"/>
</dbReference>